<dbReference type="PANTHER" id="PTHR42648">
    <property type="entry name" value="TRANSPOSASE, PUTATIVE-RELATED"/>
    <property type="match status" value="1"/>
</dbReference>
<keyword evidence="13" id="KW-0548">Nucleotidyltransferase</keyword>
<reference evidence="21 22" key="1">
    <citation type="submission" date="2022-01" db="EMBL/GenBank/DDBJ databases">
        <title>A chromosomal length assembly of Cordylochernes scorpioides.</title>
        <authorList>
            <person name="Zeh D."/>
            <person name="Zeh J."/>
        </authorList>
    </citation>
    <scope>NUCLEOTIDE SEQUENCE [LARGE SCALE GENOMIC DNA]</scope>
    <source>
        <strain evidence="21">IN4F17</strain>
        <tissue evidence="21">Whole Body</tissue>
    </source>
</reference>
<evidence type="ECO:0000256" key="14">
    <source>
        <dbReference type="ARBA" id="ARBA00023113"/>
    </source>
</evidence>
<keyword evidence="16" id="KW-0511">Multifunctional enzyme</keyword>
<dbReference type="SMART" id="SM00343">
    <property type="entry name" value="ZnF_C2HC"/>
    <property type="match status" value="1"/>
</dbReference>
<dbReference type="InterPro" id="IPR001878">
    <property type="entry name" value="Znf_CCHC"/>
</dbReference>
<accession>A0ABY6K6P5</accession>
<keyword evidence="17" id="KW-0862">Zinc</keyword>
<evidence type="ECO:0000256" key="9">
    <source>
        <dbReference type="ARBA" id="ARBA00022840"/>
    </source>
</evidence>
<dbReference type="InterPro" id="IPR054722">
    <property type="entry name" value="PolX-like_BBD"/>
</dbReference>
<dbReference type="Gene3D" id="4.10.60.10">
    <property type="entry name" value="Zinc finger, CCHC-type"/>
    <property type="match status" value="1"/>
</dbReference>
<dbReference type="SUPFAM" id="SSF57756">
    <property type="entry name" value="Retrovirus zinc finger-like domains"/>
    <property type="match status" value="1"/>
</dbReference>
<keyword evidence="4" id="KW-0540">Nuclease</keyword>
<keyword evidence="15" id="KW-0233">DNA recombination</keyword>
<dbReference type="Pfam" id="PF07727">
    <property type="entry name" value="RVT_2"/>
    <property type="match status" value="2"/>
</dbReference>
<dbReference type="Gene3D" id="3.30.420.10">
    <property type="entry name" value="Ribonuclease H-like superfamily/Ribonuclease H"/>
    <property type="match status" value="3"/>
</dbReference>
<evidence type="ECO:0000256" key="7">
    <source>
        <dbReference type="ARBA" id="ARBA00022759"/>
    </source>
</evidence>
<proteinExistence type="predicted"/>
<evidence type="ECO:0000256" key="3">
    <source>
        <dbReference type="ARBA" id="ARBA00022670"/>
    </source>
</evidence>
<evidence type="ECO:0000256" key="11">
    <source>
        <dbReference type="ARBA" id="ARBA00022908"/>
    </source>
</evidence>
<evidence type="ECO:0000259" key="19">
    <source>
        <dbReference type="PROSITE" id="PS50158"/>
    </source>
</evidence>
<dbReference type="InterPro" id="IPR057670">
    <property type="entry name" value="SH3_retrovirus"/>
</dbReference>
<feature type="compositionally biased region" description="Polar residues" evidence="18">
    <location>
        <begin position="800"/>
        <end position="815"/>
    </location>
</feature>
<keyword evidence="5" id="KW-0479">Metal-binding</keyword>
<evidence type="ECO:0000256" key="5">
    <source>
        <dbReference type="ARBA" id="ARBA00022723"/>
    </source>
</evidence>
<dbReference type="EMBL" id="CP092864">
    <property type="protein sequence ID" value="UYV63362.1"/>
    <property type="molecule type" value="Genomic_DNA"/>
</dbReference>
<keyword evidence="10" id="KW-0460">Magnesium</keyword>
<feature type="region of interest" description="Disordered" evidence="18">
    <location>
        <begin position="1938"/>
        <end position="1968"/>
    </location>
</feature>
<evidence type="ECO:0000256" key="2">
    <source>
        <dbReference type="ARBA" id="ARBA00022612"/>
    </source>
</evidence>
<dbReference type="Pfam" id="PF25597">
    <property type="entry name" value="SH3_retrovirus"/>
    <property type="match status" value="2"/>
</dbReference>
<evidence type="ECO:0000256" key="18">
    <source>
        <dbReference type="SAM" id="MobiDB-lite"/>
    </source>
</evidence>
<feature type="compositionally biased region" description="Polar residues" evidence="18">
    <location>
        <begin position="735"/>
        <end position="750"/>
    </location>
</feature>
<keyword evidence="7" id="KW-0255">Endonuclease</keyword>
<keyword evidence="12" id="KW-0695">RNA-directed DNA polymerase</keyword>
<dbReference type="InterPro" id="IPR036875">
    <property type="entry name" value="Znf_CCHC_sf"/>
</dbReference>
<dbReference type="Pfam" id="PF14223">
    <property type="entry name" value="Retrotran_gag_2"/>
    <property type="match status" value="1"/>
</dbReference>
<dbReference type="InterPro" id="IPR036397">
    <property type="entry name" value="RNaseH_sf"/>
</dbReference>
<keyword evidence="14" id="KW-0917">Virion maturation</keyword>
<feature type="region of interest" description="Disordered" evidence="18">
    <location>
        <begin position="781"/>
        <end position="817"/>
    </location>
</feature>
<dbReference type="SUPFAM" id="SSF53098">
    <property type="entry name" value="Ribonuclease H-like"/>
    <property type="match status" value="3"/>
</dbReference>
<protein>
    <submittedName>
        <fullName evidence="21">Uncharacterized protein</fullName>
    </submittedName>
</protein>
<dbReference type="Pfam" id="PF13976">
    <property type="entry name" value="gag_pre-integrs"/>
    <property type="match status" value="1"/>
</dbReference>
<dbReference type="CDD" id="cd09272">
    <property type="entry name" value="RNase_HI_RT_Ty1"/>
    <property type="match status" value="1"/>
</dbReference>
<keyword evidence="3" id="KW-0645">Protease</keyword>
<evidence type="ECO:0000256" key="17">
    <source>
        <dbReference type="PROSITE-ProRule" id="PRU00047"/>
    </source>
</evidence>
<keyword evidence="8" id="KW-0378">Hydrolase</keyword>
<dbReference type="Proteomes" id="UP001235939">
    <property type="component" value="Chromosome 02"/>
</dbReference>
<dbReference type="InterPro" id="IPR025724">
    <property type="entry name" value="GAG-pre-integrase_dom"/>
</dbReference>
<evidence type="ECO:0000256" key="12">
    <source>
        <dbReference type="ARBA" id="ARBA00022918"/>
    </source>
</evidence>
<organism evidence="21 22">
    <name type="scientific">Cordylochernes scorpioides</name>
    <dbReference type="NCBI Taxonomy" id="51811"/>
    <lineage>
        <taxon>Eukaryota</taxon>
        <taxon>Metazoa</taxon>
        <taxon>Ecdysozoa</taxon>
        <taxon>Arthropoda</taxon>
        <taxon>Chelicerata</taxon>
        <taxon>Arachnida</taxon>
        <taxon>Pseudoscorpiones</taxon>
        <taxon>Cheliferoidea</taxon>
        <taxon>Chernetidae</taxon>
        <taxon>Cordylochernes</taxon>
    </lineage>
</organism>
<dbReference type="PANTHER" id="PTHR42648:SF11">
    <property type="entry name" value="TRANSPOSON TY4-P GAG-POL POLYPROTEIN"/>
    <property type="match status" value="1"/>
</dbReference>
<dbReference type="PROSITE" id="PS50158">
    <property type="entry name" value="ZF_CCHC"/>
    <property type="match status" value="1"/>
</dbReference>
<feature type="region of interest" description="Disordered" evidence="18">
    <location>
        <begin position="730"/>
        <end position="754"/>
    </location>
</feature>
<evidence type="ECO:0000313" key="21">
    <source>
        <dbReference type="EMBL" id="UYV63362.1"/>
    </source>
</evidence>
<evidence type="ECO:0000256" key="1">
    <source>
        <dbReference type="ARBA" id="ARBA00002180"/>
    </source>
</evidence>
<comment type="function">
    <text evidence="1">The aspartyl protease (PR) mediates the proteolytic cleavages of the Gag and Gag-Pol polyproteins after assembly of the VLP.</text>
</comment>
<dbReference type="InterPro" id="IPR013103">
    <property type="entry name" value="RVT_2"/>
</dbReference>
<keyword evidence="9" id="KW-0067">ATP-binding</keyword>
<evidence type="ECO:0000256" key="13">
    <source>
        <dbReference type="ARBA" id="ARBA00022932"/>
    </source>
</evidence>
<evidence type="ECO:0000313" key="22">
    <source>
        <dbReference type="Proteomes" id="UP001235939"/>
    </source>
</evidence>
<evidence type="ECO:0000259" key="20">
    <source>
        <dbReference type="PROSITE" id="PS50994"/>
    </source>
</evidence>
<sequence>MSDDITEKIDWLKCHLRYRIKFEVEDRIYSGQLINVISTPCAKIHVDRLINLKSYIPTPNLLTFRLKDVKNIEIIEPPKQKLHFNIPNNPYLKEKFCSHISTYTIYDEELFSELNIQNPYQHILPVTVGNEVESVIIEDLKDYKLAIRNLFKSSTIGVALHGHNIGRNGHHSWLSLASEYYVFHFDLLKLGKKVFEHGIEELLVKDSIRKVVYDAGRLMDALMNQYGIEDVRPLSDVMMMDTVYQYKKGKFLQKYTPLHTLIQRYLQIAESEVFLPPYDENLREVFELHAWFGRPIPYHYRRALVWEVGYLVELERILRGNLLHTFSLATQRYNTLWRNAKQDNTLDPRNILSNMGMHRLYEAHPAQTDEEYQEHILSLLKPKLPTPVFRTSIPAQVNGIKPHVTSPHENSTLKHVNTLSQNVNSLPGHVNSTPALIQSHEDTQHTAIANSFKICRDIFPKKEKQKILLIPAVSELTGVGDKIEDGDLSMLILCGMPEDWDNVISTMCNLPESEFTSANIRRKLLAEAERRKGDTLEKFKEWMKEAENQTGFSLKRIRTDNGLEFCSSPWDIFTKAHGIVHERTMVYTPEQNGVAERMNRTLLNLVRSTVNSCNLPTASWAELTNTAAYLRNRVTNRHNEEITPFELWFGKRPALQHLRAIGCETFVHVPKQRRNSKLQPRATKGILVGYSLQGRGWRIWIPEKRQVVESRNCVFKEEILYKQPKRERDTLPSVHFSSKEASFQEESNADQPVDRETEELIGTTGGIDQLSETLPENLRSHPMTLRSHGKTAESPEEDNSGGQINATSAEDNNPTYEEAMNSPEVVNWIEAIEEERESLERHDVWQLQELPKGIKPLKCRWVLNKKINAVDGTIRYKARLVAKGFTQRRGIDYNEVYTPVSSFETIRLLTAIATEKDWFIDQFDSGRCWNKFLNKQLHEIGFQRNPIDPSIYEVELKEGRIILSIYVDDIFAISENQAARNKCRELLNSSFEVKYLGPISHMLGVSFKKSEDGSMTLSQSNYIEELLQRFRLQDAKGVSTPMETNLDLSFRLLLEQNQLLDIVDGKEIKPEVSDATSAIQDAWHAKDIKARMLISQALELRFLEPLMSCKTAAQMWTRLMSIHEQRSEIAIGVLWQQFFDARMSSSEDVSSYIAKIENLSARIQDAGGTITDDQKVAKIINSLPSSMRYFIPAWESQAPITQTLENLSARLLIEECRNQQADSSQGTAFYQQTKPRIKEDNIKKTDSGKISELKKRTECHYCHKIGHWSRECRKRIADQQKKNEKRKNQAGDYDHKGFNADTILKWNDCDVWWADSGASCSMTFRRDWFKSFTPIHNDHRIYLGDNTSVLAEGTGDIEILALVNGEWIATSIRNVLYSSKLKKNLFSLRVCTEKGYRVDIDKDELRIYSGKDLKAVGQRQDGLYKMMFRVTSSSQGFSAKINNLQLWHERLAHISLTTIREMAKKGLINGLQPEDIKEDDFFCQGCQEGKAHRKPSHLSETKEYNPGEFILSDICGPMPTQSIGGSLYFILFKDYSSGFRHIDFIRHKSDILHKFENFARFSYNQTGNKIKVIRTDNALEYTSKDFANTCRKFGIVHELSAPYVHEQIGRVERDNRTIVEAARSMLCARNLPEELWAEACNTATFILNRTFTKQAPNTTPYELFFGRKVSLYNLKIFGCEAWLHTPKERRRKWDKKSQKMIFLGYDKTCTNFRLWNPSTRKISISKDVTFNETKLRHCELEGENFVPVNIDFDPPAAQTTEDESPAALGFPTPSGFHPMITRSKKKADSCNYHFVDEPSTYKDAMESPNAEKWLDAMKEEIKALESNNTWSLETLRRLLKDIGIKMDRPTVVNMDNQAAIKLVQNPEFHKRTKHIDVRYHYIRTKQEDGELITRYVSTLQQTADLLTKPLGPKHFRRLLENLNVINFKRELVRPRDTARGKEIHLSGGSRTSLGALQGTAVEEEQWSS</sequence>
<keyword evidence="11" id="KW-0229">DNA integration</keyword>
<feature type="domain" description="Integrase catalytic" evidence="20">
    <location>
        <begin position="1502"/>
        <end position="1668"/>
    </location>
</feature>
<keyword evidence="13" id="KW-0808">Transferase</keyword>
<keyword evidence="6" id="KW-0547">Nucleotide-binding</keyword>
<evidence type="ECO:0000256" key="6">
    <source>
        <dbReference type="ARBA" id="ARBA00022741"/>
    </source>
</evidence>
<evidence type="ECO:0000256" key="10">
    <source>
        <dbReference type="ARBA" id="ARBA00022842"/>
    </source>
</evidence>
<keyword evidence="2" id="KW-1188">Viral release from host cell</keyword>
<dbReference type="InterPro" id="IPR012337">
    <property type="entry name" value="RNaseH-like_sf"/>
</dbReference>
<feature type="non-terminal residue" evidence="21">
    <location>
        <position position="1"/>
    </location>
</feature>
<gene>
    <name evidence="21" type="ORF">LAZ67_2003848</name>
</gene>
<dbReference type="InterPro" id="IPR039537">
    <property type="entry name" value="Retrotran_Ty1/copia-like"/>
</dbReference>
<evidence type="ECO:0000256" key="8">
    <source>
        <dbReference type="ARBA" id="ARBA00022801"/>
    </source>
</evidence>
<keyword evidence="13" id="KW-0239">DNA-directed DNA polymerase</keyword>
<evidence type="ECO:0000256" key="16">
    <source>
        <dbReference type="ARBA" id="ARBA00023268"/>
    </source>
</evidence>
<evidence type="ECO:0000256" key="15">
    <source>
        <dbReference type="ARBA" id="ARBA00023172"/>
    </source>
</evidence>
<name>A0ABY6K6P5_9ARAC</name>
<dbReference type="PROSITE" id="PS50994">
    <property type="entry name" value="INTEGRASE"/>
    <property type="match status" value="2"/>
</dbReference>
<evidence type="ECO:0000256" key="4">
    <source>
        <dbReference type="ARBA" id="ARBA00022722"/>
    </source>
</evidence>
<feature type="domain" description="Integrase catalytic" evidence="20">
    <location>
        <begin position="555"/>
        <end position="652"/>
    </location>
</feature>
<dbReference type="InterPro" id="IPR001584">
    <property type="entry name" value="Integrase_cat-core"/>
</dbReference>
<dbReference type="Pfam" id="PF22936">
    <property type="entry name" value="Pol_BBD"/>
    <property type="match status" value="1"/>
</dbReference>
<keyword evidence="17" id="KW-0863">Zinc-finger</keyword>
<keyword evidence="22" id="KW-1185">Reference proteome</keyword>
<feature type="domain" description="CCHC-type" evidence="19">
    <location>
        <begin position="1259"/>
        <end position="1274"/>
    </location>
</feature>